<feature type="domain" description="2Fe-2S ferredoxin-type" evidence="7">
    <location>
        <begin position="2"/>
        <end position="106"/>
    </location>
</feature>
<dbReference type="RefSeq" id="WP_072949451.1">
    <property type="nucleotide sequence ID" value="NZ_FNSV01000005.1"/>
</dbReference>
<dbReference type="InterPro" id="IPR001055">
    <property type="entry name" value="Adrenodoxin-like"/>
</dbReference>
<dbReference type="CDD" id="cd00207">
    <property type="entry name" value="fer2"/>
    <property type="match status" value="1"/>
</dbReference>
<evidence type="ECO:0000256" key="6">
    <source>
        <dbReference type="ARBA" id="ARBA00034078"/>
    </source>
</evidence>
<accession>A0A1H4MA31</accession>
<keyword evidence="9" id="KW-1185">Reference proteome</keyword>
<comment type="cofactor">
    <cofactor evidence="6">
        <name>[2Fe-2S] cluster</name>
        <dbReference type="ChEBI" id="CHEBI:190135"/>
    </cofactor>
</comment>
<dbReference type="GO" id="GO:0140647">
    <property type="term" value="P:P450-containing electron transport chain"/>
    <property type="evidence" value="ECO:0007669"/>
    <property type="project" value="InterPro"/>
</dbReference>
<dbReference type="SUPFAM" id="SSF54292">
    <property type="entry name" value="2Fe-2S ferredoxin-like"/>
    <property type="match status" value="1"/>
</dbReference>
<evidence type="ECO:0000256" key="5">
    <source>
        <dbReference type="ARBA" id="ARBA00023014"/>
    </source>
</evidence>
<dbReference type="AlphaFoldDB" id="A0A1H4MA31"/>
<name>A0A1H4MA31_9NOCA</name>
<evidence type="ECO:0000256" key="4">
    <source>
        <dbReference type="ARBA" id="ARBA00023004"/>
    </source>
</evidence>
<evidence type="ECO:0000256" key="2">
    <source>
        <dbReference type="ARBA" id="ARBA00022714"/>
    </source>
</evidence>
<dbReference type="Pfam" id="PF00111">
    <property type="entry name" value="Fer2"/>
    <property type="match status" value="1"/>
</dbReference>
<dbReference type="Proteomes" id="UP000183561">
    <property type="component" value="Unassembled WGS sequence"/>
</dbReference>
<evidence type="ECO:0000256" key="1">
    <source>
        <dbReference type="ARBA" id="ARBA00010914"/>
    </source>
</evidence>
<dbReference type="InterPro" id="IPR001041">
    <property type="entry name" value="2Fe-2S_ferredoxin-type"/>
</dbReference>
<keyword evidence="5" id="KW-0411">Iron-sulfur</keyword>
<keyword evidence="2" id="KW-0001">2Fe-2S</keyword>
<evidence type="ECO:0000313" key="9">
    <source>
        <dbReference type="Proteomes" id="UP000183561"/>
    </source>
</evidence>
<dbReference type="EMBL" id="FNSV01000005">
    <property type="protein sequence ID" value="SEB79355.1"/>
    <property type="molecule type" value="Genomic_DNA"/>
</dbReference>
<comment type="similarity">
    <text evidence="1">Belongs to the adrenodoxin/putidaredoxin family.</text>
</comment>
<dbReference type="InterPro" id="IPR018298">
    <property type="entry name" value="Adrenodoxin_Fe-S_BS"/>
</dbReference>
<organism evidence="8 9">
    <name type="scientific">Rhodococcus koreensis</name>
    <dbReference type="NCBI Taxonomy" id="99653"/>
    <lineage>
        <taxon>Bacteria</taxon>
        <taxon>Bacillati</taxon>
        <taxon>Actinomycetota</taxon>
        <taxon>Actinomycetes</taxon>
        <taxon>Mycobacteriales</taxon>
        <taxon>Nocardiaceae</taxon>
        <taxon>Rhodococcus</taxon>
    </lineage>
</organism>
<evidence type="ECO:0000259" key="7">
    <source>
        <dbReference type="PROSITE" id="PS51085"/>
    </source>
</evidence>
<dbReference type="InterPro" id="IPR036010">
    <property type="entry name" value="2Fe-2S_ferredoxin-like_sf"/>
</dbReference>
<dbReference type="GO" id="GO:0046872">
    <property type="term" value="F:metal ion binding"/>
    <property type="evidence" value="ECO:0007669"/>
    <property type="project" value="UniProtKB-KW"/>
</dbReference>
<dbReference type="GO" id="GO:0009055">
    <property type="term" value="F:electron transfer activity"/>
    <property type="evidence" value="ECO:0007669"/>
    <property type="project" value="TreeGrafter"/>
</dbReference>
<evidence type="ECO:0000313" key="8">
    <source>
        <dbReference type="EMBL" id="SEB79355.1"/>
    </source>
</evidence>
<dbReference type="PRINTS" id="PR00355">
    <property type="entry name" value="ADRENODOXIN"/>
</dbReference>
<dbReference type="GO" id="GO:0005829">
    <property type="term" value="C:cytosol"/>
    <property type="evidence" value="ECO:0007669"/>
    <property type="project" value="TreeGrafter"/>
</dbReference>
<dbReference type="PROSITE" id="PS51085">
    <property type="entry name" value="2FE2S_FER_2"/>
    <property type="match status" value="1"/>
</dbReference>
<dbReference type="OrthoDB" id="9799640at2"/>
<dbReference type="InterPro" id="IPR012675">
    <property type="entry name" value="Beta-grasp_dom_sf"/>
</dbReference>
<dbReference type="PANTHER" id="PTHR23426:SF65">
    <property type="entry name" value="FERREDOXIN-2, MITOCHONDRIAL"/>
    <property type="match status" value="1"/>
</dbReference>
<keyword evidence="4" id="KW-0408">Iron</keyword>
<proteinExistence type="inferred from homology"/>
<dbReference type="PROSITE" id="PS00814">
    <property type="entry name" value="ADX"/>
    <property type="match status" value="1"/>
</dbReference>
<evidence type="ECO:0000256" key="3">
    <source>
        <dbReference type="ARBA" id="ARBA00022723"/>
    </source>
</evidence>
<gene>
    <name evidence="8" type="ORF">SAMN04490239_1684</name>
</gene>
<reference evidence="9" key="1">
    <citation type="submission" date="2016-10" db="EMBL/GenBank/DDBJ databases">
        <authorList>
            <person name="Varghese N."/>
            <person name="Submissions S."/>
        </authorList>
    </citation>
    <scope>NUCLEOTIDE SEQUENCE [LARGE SCALE GENOMIC DNA]</scope>
    <source>
        <strain evidence="9">DSM 44498</strain>
    </source>
</reference>
<dbReference type="PANTHER" id="PTHR23426">
    <property type="entry name" value="FERREDOXIN/ADRENODOXIN"/>
    <property type="match status" value="1"/>
</dbReference>
<dbReference type="GO" id="GO:0051537">
    <property type="term" value="F:2 iron, 2 sulfur cluster binding"/>
    <property type="evidence" value="ECO:0007669"/>
    <property type="project" value="UniProtKB-KW"/>
</dbReference>
<sequence>MPKVTFIHNDGTDDVVDASPGTTLMQTAMLGDVVGIVAECGGSMMCATCHVYVHEDWMEKVGERGEMEEEMLESTSEPSRPTSRLSCQITVSEDLDGLIVETPRTQL</sequence>
<dbReference type="Gene3D" id="3.10.20.30">
    <property type="match status" value="1"/>
</dbReference>
<keyword evidence="3" id="KW-0479">Metal-binding</keyword>
<protein>
    <submittedName>
        <fullName evidence="8">Ferredoxin, 2Fe-2S</fullName>
    </submittedName>
</protein>